<feature type="domain" description="Acyl-CoA dehydrogenase/oxidase C-terminal" evidence="6">
    <location>
        <begin position="234"/>
        <end position="350"/>
    </location>
</feature>
<gene>
    <name evidence="8" type="primary">acd_6</name>
    <name evidence="8" type="ORF">MPUL_45970</name>
</gene>
<dbReference type="InterPro" id="IPR046373">
    <property type="entry name" value="Acyl-CoA_Oxase/DH_mid-dom_sf"/>
</dbReference>
<dbReference type="Proteomes" id="UP000467252">
    <property type="component" value="Chromosome"/>
</dbReference>
<dbReference type="AlphaFoldDB" id="A0A7I7US72"/>
<dbReference type="Gene3D" id="1.20.140.10">
    <property type="entry name" value="Butyryl-CoA Dehydrogenase, subunit A, domain 3"/>
    <property type="match status" value="1"/>
</dbReference>
<evidence type="ECO:0000259" key="6">
    <source>
        <dbReference type="Pfam" id="PF00441"/>
    </source>
</evidence>
<dbReference type="SUPFAM" id="SSF47203">
    <property type="entry name" value="Acyl-CoA dehydrogenase C-terminal domain-like"/>
    <property type="match status" value="1"/>
</dbReference>
<protein>
    <submittedName>
        <fullName evidence="8">Acyl-CoA dehydrogenase</fullName>
    </submittedName>
</protein>
<dbReference type="PANTHER" id="PTHR43884:SF20">
    <property type="entry name" value="ACYL-COA DEHYDROGENASE FADE28"/>
    <property type="match status" value="1"/>
</dbReference>
<comment type="similarity">
    <text evidence="2">Belongs to the acyl-CoA dehydrogenase family.</text>
</comment>
<organism evidence="8 9">
    <name type="scientific">Mycolicibacterium pulveris</name>
    <name type="common">Mycobacterium pulveris</name>
    <dbReference type="NCBI Taxonomy" id="36813"/>
    <lineage>
        <taxon>Bacteria</taxon>
        <taxon>Bacillati</taxon>
        <taxon>Actinomycetota</taxon>
        <taxon>Actinomycetes</taxon>
        <taxon>Mycobacteriales</taxon>
        <taxon>Mycobacteriaceae</taxon>
        <taxon>Mycolicibacterium</taxon>
    </lineage>
</organism>
<dbReference type="Gene3D" id="2.40.110.10">
    <property type="entry name" value="Butyryl-CoA Dehydrogenase, subunit A, domain 2"/>
    <property type="match status" value="1"/>
</dbReference>
<evidence type="ECO:0000256" key="5">
    <source>
        <dbReference type="ARBA" id="ARBA00023002"/>
    </source>
</evidence>
<dbReference type="InterPro" id="IPR036250">
    <property type="entry name" value="AcylCo_DH-like_C"/>
</dbReference>
<dbReference type="Pfam" id="PF02771">
    <property type="entry name" value="Acyl-CoA_dh_N"/>
    <property type="match status" value="1"/>
</dbReference>
<dbReference type="InterPro" id="IPR009100">
    <property type="entry name" value="AcylCoA_DH/oxidase_NM_dom_sf"/>
</dbReference>
<evidence type="ECO:0000313" key="9">
    <source>
        <dbReference type="Proteomes" id="UP000467252"/>
    </source>
</evidence>
<evidence type="ECO:0000259" key="7">
    <source>
        <dbReference type="Pfam" id="PF02771"/>
    </source>
</evidence>
<reference evidence="8 9" key="1">
    <citation type="journal article" date="2019" name="Emerg. Microbes Infect.">
        <title>Comprehensive subspecies identification of 175 nontuberculous mycobacteria species based on 7547 genomic profiles.</title>
        <authorList>
            <person name="Matsumoto Y."/>
            <person name="Kinjo T."/>
            <person name="Motooka D."/>
            <person name="Nabeya D."/>
            <person name="Jung N."/>
            <person name="Uechi K."/>
            <person name="Horii T."/>
            <person name="Iida T."/>
            <person name="Fujita J."/>
            <person name="Nakamura S."/>
        </authorList>
    </citation>
    <scope>NUCLEOTIDE SEQUENCE [LARGE SCALE GENOMIC DNA]</scope>
    <source>
        <strain evidence="8 9">JCM 6370</strain>
    </source>
</reference>
<keyword evidence="3" id="KW-0285">Flavoprotein</keyword>
<evidence type="ECO:0000256" key="3">
    <source>
        <dbReference type="ARBA" id="ARBA00022630"/>
    </source>
</evidence>
<dbReference type="GO" id="GO:0003995">
    <property type="term" value="F:acyl-CoA dehydrogenase activity"/>
    <property type="evidence" value="ECO:0007669"/>
    <property type="project" value="TreeGrafter"/>
</dbReference>
<evidence type="ECO:0000256" key="4">
    <source>
        <dbReference type="ARBA" id="ARBA00022827"/>
    </source>
</evidence>
<keyword evidence="5" id="KW-0560">Oxidoreductase</keyword>
<evidence type="ECO:0000256" key="1">
    <source>
        <dbReference type="ARBA" id="ARBA00001974"/>
    </source>
</evidence>
<evidence type="ECO:0000256" key="2">
    <source>
        <dbReference type="ARBA" id="ARBA00009347"/>
    </source>
</evidence>
<sequence length="376" mass="40213">MLLTQEQEELRAYVRSFLAQHSPTSEIYRIYERPGEFDSVLWRRMATELGLQGIGCIESMGGCGGSWVELGIVFEELGRALTPCPYFAATALAIPTLVMSDDQRAAETWLPQIIAGQCVATVAIPDVVSGLTDTPVHARADGGEFLLCGRAPVVVEGGGAQLAIVPAECVDGVGNAELFVVTGNAHGVARTQLTGVDGTLRFAALEFAHTPATKLCTSENAYAVIDRVTDLAYVAVAAIAVGGARACLDAVVDYAKVRTQFHRQIGGFQAVKHRLADLAVAVESAAGLAQRAARLAANEDESLPLVASLAKAHCCEIYVRAAAENIQLHGGIGFTWEHTAHLHYRRAVVLQDMMRSNSFHTERAAELLGMPESWSN</sequence>
<dbReference type="InterPro" id="IPR009075">
    <property type="entry name" value="AcylCo_DH/oxidase_C"/>
</dbReference>
<comment type="cofactor">
    <cofactor evidence="1">
        <name>FAD</name>
        <dbReference type="ChEBI" id="CHEBI:57692"/>
    </cofactor>
</comment>
<proteinExistence type="inferred from homology"/>
<keyword evidence="4" id="KW-0274">FAD</keyword>
<feature type="domain" description="Acyl-CoA dehydrogenase/oxidase N-terminal" evidence="7">
    <location>
        <begin position="4"/>
        <end position="116"/>
    </location>
</feature>
<dbReference type="GO" id="GO:0050660">
    <property type="term" value="F:flavin adenine dinucleotide binding"/>
    <property type="evidence" value="ECO:0007669"/>
    <property type="project" value="InterPro"/>
</dbReference>
<dbReference type="InterPro" id="IPR013786">
    <property type="entry name" value="AcylCoA_DH/ox_N"/>
</dbReference>
<dbReference type="EMBL" id="AP022599">
    <property type="protein sequence ID" value="BBY83439.1"/>
    <property type="molecule type" value="Genomic_DNA"/>
</dbReference>
<dbReference type="Gene3D" id="1.10.540.10">
    <property type="entry name" value="Acyl-CoA dehydrogenase/oxidase, N-terminal domain"/>
    <property type="match status" value="1"/>
</dbReference>
<accession>A0A7I7US72</accession>
<dbReference type="PANTHER" id="PTHR43884">
    <property type="entry name" value="ACYL-COA DEHYDROGENASE"/>
    <property type="match status" value="1"/>
</dbReference>
<dbReference type="Pfam" id="PF00441">
    <property type="entry name" value="Acyl-CoA_dh_1"/>
    <property type="match status" value="1"/>
</dbReference>
<keyword evidence="9" id="KW-1185">Reference proteome</keyword>
<evidence type="ECO:0000313" key="8">
    <source>
        <dbReference type="EMBL" id="BBY83439.1"/>
    </source>
</evidence>
<dbReference type="RefSeq" id="WP_163904271.1">
    <property type="nucleotide sequence ID" value="NZ_AP022599.1"/>
</dbReference>
<dbReference type="SUPFAM" id="SSF56645">
    <property type="entry name" value="Acyl-CoA dehydrogenase NM domain-like"/>
    <property type="match status" value="1"/>
</dbReference>
<dbReference type="InterPro" id="IPR037069">
    <property type="entry name" value="AcylCoA_DH/ox_N_sf"/>
</dbReference>
<name>A0A7I7US72_MYCPV</name>